<comment type="subcellular location">
    <subcellularLocation>
        <location evidence="6">Cytoplasm</location>
    </subcellularLocation>
</comment>
<dbReference type="SUPFAM" id="SSF116842">
    <property type="entry name" value="XseB-like"/>
    <property type="match status" value="1"/>
</dbReference>
<evidence type="ECO:0000256" key="3">
    <source>
        <dbReference type="ARBA" id="ARBA00022722"/>
    </source>
</evidence>
<evidence type="ECO:0000313" key="8">
    <source>
        <dbReference type="Proteomes" id="UP000325302"/>
    </source>
</evidence>
<dbReference type="PIRSF" id="PIRSF006488">
    <property type="entry name" value="Exonuc_VII_S"/>
    <property type="match status" value="1"/>
</dbReference>
<keyword evidence="4 6" id="KW-0378">Hydrolase</keyword>
<dbReference type="PANTHER" id="PTHR34137:SF1">
    <property type="entry name" value="EXODEOXYRIBONUCLEASE 7 SMALL SUBUNIT"/>
    <property type="match status" value="1"/>
</dbReference>
<dbReference type="HAMAP" id="MF_00337">
    <property type="entry name" value="Exonuc_7_S"/>
    <property type="match status" value="1"/>
</dbReference>
<proteinExistence type="inferred from homology"/>
<gene>
    <name evidence="6" type="primary">xseB</name>
    <name evidence="7" type="ORF">E1H14_00800</name>
</gene>
<comment type="caution">
    <text evidence="7">The sequence shown here is derived from an EMBL/GenBank/DDBJ whole genome shotgun (WGS) entry which is preliminary data.</text>
</comment>
<dbReference type="GO" id="GO:0008855">
    <property type="term" value="F:exodeoxyribonuclease VII activity"/>
    <property type="evidence" value="ECO:0007669"/>
    <property type="project" value="UniProtKB-UniRule"/>
</dbReference>
<evidence type="ECO:0000256" key="2">
    <source>
        <dbReference type="ARBA" id="ARBA00022490"/>
    </source>
</evidence>
<dbReference type="GO" id="GO:0005829">
    <property type="term" value="C:cytosol"/>
    <property type="evidence" value="ECO:0007669"/>
    <property type="project" value="TreeGrafter"/>
</dbReference>
<keyword evidence="2 6" id="KW-0963">Cytoplasm</keyword>
<evidence type="ECO:0000256" key="5">
    <source>
        <dbReference type="ARBA" id="ARBA00022839"/>
    </source>
</evidence>
<dbReference type="OrthoDB" id="9801128at2"/>
<dbReference type="InterPro" id="IPR037004">
    <property type="entry name" value="Exonuc_VII_ssu_sf"/>
</dbReference>
<dbReference type="EC" id="3.1.11.6" evidence="6"/>
<comment type="subunit">
    <text evidence="6">Heterooligomer composed of large and small subunits.</text>
</comment>
<keyword evidence="3 6" id="KW-0540">Nuclease</keyword>
<dbReference type="PANTHER" id="PTHR34137">
    <property type="entry name" value="EXODEOXYRIBONUCLEASE 7 SMALL SUBUNIT"/>
    <property type="match status" value="1"/>
</dbReference>
<sequence>MSESHPIQDFESSLTRLETLVEQMEQGDLTLDDALKAFEEGVRLTRQCQEVLSQAEQKVQILVEQQGQLQRQAFTESGSE</sequence>
<dbReference type="NCBIfam" id="NF002140">
    <property type="entry name" value="PRK00977.1-4"/>
    <property type="match status" value="1"/>
</dbReference>
<evidence type="ECO:0000256" key="1">
    <source>
        <dbReference type="ARBA" id="ARBA00009998"/>
    </source>
</evidence>
<accession>A0A5A9W6G6</accession>
<comment type="similarity">
    <text evidence="1 6">Belongs to the XseB family.</text>
</comment>
<dbReference type="RefSeq" id="WP_149389556.1">
    <property type="nucleotide sequence ID" value="NZ_SMRS01000001.1"/>
</dbReference>
<evidence type="ECO:0000256" key="6">
    <source>
        <dbReference type="HAMAP-Rule" id="MF_00337"/>
    </source>
</evidence>
<dbReference type="EMBL" id="SMRS01000001">
    <property type="protein sequence ID" value="KAA0876306.1"/>
    <property type="molecule type" value="Genomic_DNA"/>
</dbReference>
<keyword evidence="8" id="KW-1185">Reference proteome</keyword>
<dbReference type="GO" id="GO:0009318">
    <property type="term" value="C:exodeoxyribonuclease VII complex"/>
    <property type="evidence" value="ECO:0007669"/>
    <property type="project" value="UniProtKB-UniRule"/>
</dbReference>
<evidence type="ECO:0000313" key="7">
    <source>
        <dbReference type="EMBL" id="KAA0876306.1"/>
    </source>
</evidence>
<dbReference type="InterPro" id="IPR003761">
    <property type="entry name" value="Exonuc_VII_S"/>
</dbReference>
<organism evidence="7 8">
    <name type="scientific">Nitrincola tapanii</name>
    <dbReference type="NCBI Taxonomy" id="1708751"/>
    <lineage>
        <taxon>Bacteria</taxon>
        <taxon>Pseudomonadati</taxon>
        <taxon>Pseudomonadota</taxon>
        <taxon>Gammaproteobacteria</taxon>
        <taxon>Oceanospirillales</taxon>
        <taxon>Oceanospirillaceae</taxon>
        <taxon>Nitrincola</taxon>
    </lineage>
</organism>
<dbReference type="Gene3D" id="1.10.287.1040">
    <property type="entry name" value="Exonuclease VII, small subunit"/>
    <property type="match status" value="1"/>
</dbReference>
<dbReference type="Pfam" id="PF02609">
    <property type="entry name" value="Exonuc_VII_S"/>
    <property type="match status" value="1"/>
</dbReference>
<keyword evidence="5 6" id="KW-0269">Exonuclease</keyword>
<evidence type="ECO:0000256" key="4">
    <source>
        <dbReference type="ARBA" id="ARBA00022801"/>
    </source>
</evidence>
<reference evidence="7 8" key="1">
    <citation type="submission" date="2019-03" db="EMBL/GenBank/DDBJ databases">
        <title>Nitrincola sp. nov. isolated from an Indian soda lake.</title>
        <authorList>
            <person name="Joshi A."/>
            <person name="Thite S.V."/>
            <person name="Joseph N."/>
            <person name="Dhotre D."/>
            <person name="Moorthy M."/>
            <person name="Shouche Y.S."/>
        </authorList>
    </citation>
    <scope>NUCLEOTIDE SEQUENCE [LARGE SCALE GENOMIC DNA]</scope>
    <source>
        <strain evidence="7 8">MEB193</strain>
    </source>
</reference>
<comment type="catalytic activity">
    <reaction evidence="6">
        <text>Exonucleolytic cleavage in either 5'- to 3'- or 3'- to 5'-direction to yield nucleoside 5'-phosphates.</text>
        <dbReference type="EC" id="3.1.11.6"/>
    </reaction>
</comment>
<dbReference type="AlphaFoldDB" id="A0A5A9W6G6"/>
<dbReference type="NCBIfam" id="TIGR01280">
    <property type="entry name" value="xseB"/>
    <property type="match status" value="1"/>
</dbReference>
<dbReference type="Proteomes" id="UP000325302">
    <property type="component" value="Unassembled WGS sequence"/>
</dbReference>
<dbReference type="GO" id="GO:0006308">
    <property type="term" value="P:DNA catabolic process"/>
    <property type="evidence" value="ECO:0007669"/>
    <property type="project" value="UniProtKB-UniRule"/>
</dbReference>
<protein>
    <recommendedName>
        <fullName evidence="6">Exodeoxyribonuclease 7 small subunit</fullName>
        <ecNumber evidence="6">3.1.11.6</ecNumber>
    </recommendedName>
    <alternativeName>
        <fullName evidence="6">Exodeoxyribonuclease VII small subunit</fullName>
        <shortName evidence="6">Exonuclease VII small subunit</shortName>
    </alternativeName>
</protein>
<name>A0A5A9W6G6_9GAMM</name>
<comment type="function">
    <text evidence="6">Bidirectionally degrades single-stranded DNA into large acid-insoluble oligonucleotides, which are then degraded further into small acid-soluble oligonucleotides.</text>
</comment>